<accession>A0A7D7LVB3</accession>
<dbReference type="AlphaFoldDB" id="A0A7D7LVB3"/>
<dbReference type="RefSeq" id="WP_188331491.1">
    <property type="nucleotide sequence ID" value="NZ_CP059491.1"/>
</dbReference>
<evidence type="ECO:0000259" key="1">
    <source>
        <dbReference type="Pfam" id="PF05076"/>
    </source>
</evidence>
<gene>
    <name evidence="2" type="ORF">H1R19_09095</name>
</gene>
<dbReference type="InterPro" id="IPR020941">
    <property type="entry name" value="SUFU-like_domain"/>
</dbReference>
<proteinExistence type="predicted"/>
<sequence>MSLRGRRSGSTSLAGVSDVVTEVVGRYLKERLGVDPQRASVTFLGVEPIDVLRFAAVETPAVDTPAGEIPAVDALPAGQVLYVTSGCARHPMADPTDLHADPVRGPRAELVVRMRAGVPLPGLHKRMATMAAAPAVEGLILAADALVDLGEPLWDGAAFTAVLLEADDLGEIVLPEPMDPVRMLRAVPITANEAAWVRLKGADALRDAWREAGIDVTRPDRAAATPS</sequence>
<dbReference type="Pfam" id="PF05076">
    <property type="entry name" value="SUFU"/>
    <property type="match status" value="1"/>
</dbReference>
<organism evidence="2 3">
    <name type="scientific">Gordonia jinghuaiqii</name>
    <dbReference type="NCBI Taxonomy" id="2758710"/>
    <lineage>
        <taxon>Bacteria</taxon>
        <taxon>Bacillati</taxon>
        <taxon>Actinomycetota</taxon>
        <taxon>Actinomycetes</taxon>
        <taxon>Mycobacteriales</taxon>
        <taxon>Gordoniaceae</taxon>
        <taxon>Gordonia</taxon>
    </lineage>
</organism>
<feature type="domain" description="Suppressor of fused-like" evidence="1">
    <location>
        <begin position="47"/>
        <end position="221"/>
    </location>
</feature>
<evidence type="ECO:0000313" key="2">
    <source>
        <dbReference type="EMBL" id="QMT03237.1"/>
    </source>
</evidence>
<evidence type="ECO:0000313" key="3">
    <source>
        <dbReference type="Proteomes" id="UP000515663"/>
    </source>
</evidence>
<name>A0A7D7LVB3_9ACTN</name>
<reference evidence="3" key="1">
    <citation type="submission" date="2020-07" db="EMBL/GenBank/DDBJ databases">
        <title>novel species isolated from the respiratory tract of Marmot.</title>
        <authorList>
            <person name="Zhang G."/>
        </authorList>
    </citation>
    <scope>NUCLEOTIDE SEQUENCE [LARGE SCALE GENOMIC DNA]</scope>
    <source>
        <strain evidence="3">686</strain>
    </source>
</reference>
<keyword evidence="3" id="KW-1185">Reference proteome</keyword>
<dbReference type="EMBL" id="CP059491">
    <property type="protein sequence ID" value="QMT03237.1"/>
    <property type="molecule type" value="Genomic_DNA"/>
</dbReference>
<dbReference type="Proteomes" id="UP000515663">
    <property type="component" value="Chromosome"/>
</dbReference>
<protein>
    <submittedName>
        <fullName evidence="2">Suppressor of fused domain protein</fullName>
    </submittedName>
</protein>
<dbReference type="KEGG" id="gji:H1R19_09095"/>